<dbReference type="Pfam" id="PF09123">
    <property type="entry name" value="DUF1931"/>
    <property type="match status" value="1"/>
</dbReference>
<organism evidence="1 2">
    <name type="scientific">Natronosporangium hydrolyticum</name>
    <dbReference type="NCBI Taxonomy" id="2811111"/>
    <lineage>
        <taxon>Bacteria</taxon>
        <taxon>Bacillati</taxon>
        <taxon>Actinomycetota</taxon>
        <taxon>Actinomycetes</taxon>
        <taxon>Micromonosporales</taxon>
        <taxon>Micromonosporaceae</taxon>
        <taxon>Natronosporangium</taxon>
    </lineage>
</organism>
<dbReference type="Gene3D" id="1.10.20.10">
    <property type="entry name" value="Histone, subunit A"/>
    <property type="match status" value="1"/>
</dbReference>
<accession>A0A895YH49</accession>
<dbReference type="InterPro" id="IPR015207">
    <property type="entry name" value="DUF1931"/>
</dbReference>
<evidence type="ECO:0000313" key="1">
    <source>
        <dbReference type="EMBL" id="QSB17234.1"/>
    </source>
</evidence>
<reference evidence="1" key="1">
    <citation type="submission" date="2021-02" db="EMBL/GenBank/DDBJ databases">
        <title>Natrosporangium hydrolyticum gen. nov., sp. nov, a haloalkaliphilic actinobacterium from a soda solonchak soil.</title>
        <authorList>
            <person name="Sorokin D.Y."/>
            <person name="Khijniak T.V."/>
            <person name="Zakharycheva A.P."/>
            <person name="Boueva O.V."/>
            <person name="Ariskina E.V."/>
            <person name="Hahnke R.L."/>
            <person name="Bunk B."/>
            <person name="Sproer C."/>
            <person name="Schumann P."/>
            <person name="Evtushenko L.I."/>
            <person name="Kublanov I.V."/>
        </authorList>
    </citation>
    <scope>NUCLEOTIDE SEQUENCE</scope>
    <source>
        <strain evidence="1">DSM 106523</strain>
    </source>
</reference>
<dbReference type="GO" id="GO:0046982">
    <property type="term" value="F:protein heterodimerization activity"/>
    <property type="evidence" value="ECO:0007669"/>
    <property type="project" value="InterPro"/>
</dbReference>
<dbReference type="InterPro" id="IPR009072">
    <property type="entry name" value="Histone-fold"/>
</dbReference>
<dbReference type="Proteomes" id="UP000662857">
    <property type="component" value="Chromosome"/>
</dbReference>
<dbReference type="KEGG" id="nhy:JQS43_10560"/>
<name>A0A895YH49_9ACTN</name>
<dbReference type="CDD" id="cd22922">
    <property type="entry name" value="HFD_Aq328-like_rpt1"/>
    <property type="match status" value="1"/>
</dbReference>
<evidence type="ECO:0000313" key="2">
    <source>
        <dbReference type="Proteomes" id="UP000662857"/>
    </source>
</evidence>
<dbReference type="SUPFAM" id="SSF47113">
    <property type="entry name" value="Histone-fold"/>
    <property type="match status" value="1"/>
</dbReference>
<gene>
    <name evidence="1" type="ORF">JQS43_10560</name>
</gene>
<sequence length="146" mass="16444">MSVARFERFFRLAASLDVDKSDIKRYQDFVNQKIYDLMLIAQGTAKANGRDIILPRDIPVTKGLQESVHAFRELDQELDLAPLLEQVLILPPLDRGLAEETLDGLPQLVGGLSLALARTFKIIDPALKNPNTQAWEQAFEIFNLLL</sequence>
<protein>
    <submittedName>
        <fullName evidence="1">DUF1931 family protein</fullName>
    </submittedName>
</protein>
<proteinExistence type="predicted"/>
<keyword evidence="2" id="KW-1185">Reference proteome</keyword>
<dbReference type="AlphaFoldDB" id="A0A895YH49"/>
<dbReference type="CDD" id="cd22923">
    <property type="entry name" value="HFD_Aq328-like_rpt2"/>
    <property type="match status" value="1"/>
</dbReference>
<dbReference type="EMBL" id="CP070499">
    <property type="protein sequence ID" value="QSB17234.1"/>
    <property type="molecule type" value="Genomic_DNA"/>
</dbReference>